<comment type="caution">
    <text evidence="1">The sequence shown here is derived from an EMBL/GenBank/DDBJ whole genome shotgun (WGS) entry which is preliminary data.</text>
</comment>
<evidence type="ECO:0000313" key="1">
    <source>
        <dbReference type="EMBL" id="KAK1859324.1"/>
    </source>
</evidence>
<evidence type="ECO:0000313" key="2">
    <source>
        <dbReference type="Proteomes" id="UP000798662"/>
    </source>
</evidence>
<gene>
    <name evidence="1" type="ORF">I4F81_001921</name>
</gene>
<organism evidence="1 2">
    <name type="scientific">Pyropia yezoensis</name>
    <name type="common">Susabi-nori</name>
    <name type="synonym">Porphyra yezoensis</name>
    <dbReference type="NCBI Taxonomy" id="2788"/>
    <lineage>
        <taxon>Eukaryota</taxon>
        <taxon>Rhodophyta</taxon>
        <taxon>Bangiophyceae</taxon>
        <taxon>Bangiales</taxon>
        <taxon>Bangiaceae</taxon>
        <taxon>Pyropia</taxon>
    </lineage>
</organism>
<name>A0ACC3BMW2_PYRYE</name>
<keyword evidence="2" id="KW-1185">Reference proteome</keyword>
<sequence length="350" mass="34611">MSAPSHALKYVTASALGGASLAHLGGEPPAGGSGAIRGNNRGSPLTRPAPPARIAPVGRVGHAGHAGGLPFLPPAASTRGGRRHGSLVLSLPPVRRSFHAVAPAGYCASRCPLSQPGAAVSAVWGCHRRRPAPSAVGCCGLPPSADRHRCGRKLSPMKRQSAVAVTGSRRRGRQPAGAGTTAPGRGGSSGVQPAVAAAGDGGSRWRGPPPATGAASDGQRRRQPAAAAAGGEGIVGGAAACAGAAATPGRIGGSALPRRWKCPAWQWQPVMAAACGRGRQQRGQPAAASVGEGVPVGEGAAGVGRSGSARPRRRQRPVAAVAALGRRWRKPTRPVAGGGGRPVAEAAPAH</sequence>
<dbReference type="Proteomes" id="UP000798662">
    <property type="component" value="Chromosome 1"/>
</dbReference>
<dbReference type="EMBL" id="CM020618">
    <property type="protein sequence ID" value="KAK1859324.1"/>
    <property type="molecule type" value="Genomic_DNA"/>
</dbReference>
<accession>A0ACC3BMW2</accession>
<proteinExistence type="predicted"/>
<reference evidence="1" key="1">
    <citation type="submission" date="2019-11" db="EMBL/GenBank/DDBJ databases">
        <title>Nori genome reveals adaptations in red seaweeds to the harsh intertidal environment.</title>
        <authorList>
            <person name="Wang D."/>
            <person name="Mao Y."/>
        </authorList>
    </citation>
    <scope>NUCLEOTIDE SEQUENCE</scope>
    <source>
        <tissue evidence="1">Gametophyte</tissue>
    </source>
</reference>
<protein>
    <submittedName>
        <fullName evidence="1">Uncharacterized protein</fullName>
    </submittedName>
</protein>